<dbReference type="PANTHER" id="PTHR34835:SF90">
    <property type="entry name" value="AMINOTRANSFERASE-LIKE PLANT MOBILE DOMAIN-CONTAINING PROTEIN"/>
    <property type="match status" value="1"/>
</dbReference>
<dbReference type="EMBL" id="BQNB010012897">
    <property type="protein sequence ID" value="GJT09305.1"/>
    <property type="molecule type" value="Genomic_DNA"/>
</dbReference>
<evidence type="ECO:0000313" key="3">
    <source>
        <dbReference type="Proteomes" id="UP001151760"/>
    </source>
</evidence>
<reference evidence="2" key="1">
    <citation type="journal article" date="2022" name="Int. J. Mol. Sci.">
        <title>Draft Genome of Tanacetum Coccineum: Genomic Comparison of Closely Related Tanacetum-Family Plants.</title>
        <authorList>
            <person name="Yamashiro T."/>
            <person name="Shiraishi A."/>
            <person name="Nakayama K."/>
            <person name="Satake H."/>
        </authorList>
    </citation>
    <scope>NUCLEOTIDE SEQUENCE</scope>
</reference>
<evidence type="ECO:0000256" key="1">
    <source>
        <dbReference type="SAM" id="MobiDB-lite"/>
    </source>
</evidence>
<dbReference type="Proteomes" id="UP001151760">
    <property type="component" value="Unassembled WGS sequence"/>
</dbReference>
<feature type="compositionally biased region" description="Polar residues" evidence="1">
    <location>
        <begin position="227"/>
        <end position="236"/>
    </location>
</feature>
<reference evidence="2" key="2">
    <citation type="submission" date="2022-01" db="EMBL/GenBank/DDBJ databases">
        <authorList>
            <person name="Yamashiro T."/>
            <person name="Shiraishi A."/>
            <person name="Satake H."/>
            <person name="Nakayama K."/>
        </authorList>
    </citation>
    <scope>NUCLEOTIDE SEQUENCE</scope>
</reference>
<feature type="region of interest" description="Disordered" evidence="1">
    <location>
        <begin position="43"/>
        <end position="84"/>
    </location>
</feature>
<protein>
    <submittedName>
        <fullName evidence="2">Uncharacterized protein</fullName>
    </submittedName>
</protein>
<name>A0ABQ5B385_9ASTR</name>
<feature type="compositionally biased region" description="Basic and acidic residues" evidence="1">
    <location>
        <begin position="252"/>
        <end position="269"/>
    </location>
</feature>
<sequence length="609" mass="68154">MSAGGQTFLFIFLQRKVEKSPSKLFKNSDPNFHFLPLLLSSSNINPTHPPPTTTSSQPPPPSHPPAATIQVAGNPHPAADDHHHPNRRLLHHLSRHKRCQNGMAMKGGSGLGGMVNVKGFWNGPKFSQVLRVFQEQGLIFVGLLGLSTFFSMAETSITTLSPWKKISSFDCLDRSAYLKVKQVGIRRSGRLKCKGPIIEENSIDEAIDVDEYLSDEEGSDYSGEMQGDNTADGASTSEDEKDEKITKKRKKDNTMGKQEGKKLKREKNSPSKKYKGVGTNTYIFQTRNSPRAFFNAISKLSPIQKSCLEQLGFGKLLHFKVEGIPSKLGFYVVNNFDETTMEIKLENASLLITMESIADMIGISNEGVDIFAEHVVKDAQMIKNWEDQFGGIKNINANHVKRMIRNSRVADMNFKLNFIVLFTSEMGCGMKTNGDNCKDGWKNTVTNSFFLGPITLLTMMYVDGTLCKDFIVGRKRPPTIMWTKELLKERELAEIKCGGLGKGELAGPYLEEQDDPMPDNLEVVELDSPRYQLGPQTQAIVCETADKLYKESERKKMMDFSDIPSFSLETKYGHQSSRGQIETLGPQEPVDDNVLSSWSAYLNFMEEKK</sequence>
<gene>
    <name evidence="2" type="ORF">Tco_0856347</name>
</gene>
<keyword evidence="3" id="KW-1185">Reference proteome</keyword>
<feature type="compositionally biased region" description="Pro residues" evidence="1">
    <location>
        <begin position="47"/>
        <end position="64"/>
    </location>
</feature>
<organism evidence="2 3">
    <name type="scientific">Tanacetum coccineum</name>
    <dbReference type="NCBI Taxonomy" id="301880"/>
    <lineage>
        <taxon>Eukaryota</taxon>
        <taxon>Viridiplantae</taxon>
        <taxon>Streptophyta</taxon>
        <taxon>Embryophyta</taxon>
        <taxon>Tracheophyta</taxon>
        <taxon>Spermatophyta</taxon>
        <taxon>Magnoliopsida</taxon>
        <taxon>eudicotyledons</taxon>
        <taxon>Gunneridae</taxon>
        <taxon>Pentapetalae</taxon>
        <taxon>asterids</taxon>
        <taxon>campanulids</taxon>
        <taxon>Asterales</taxon>
        <taxon>Asteraceae</taxon>
        <taxon>Asteroideae</taxon>
        <taxon>Anthemideae</taxon>
        <taxon>Anthemidinae</taxon>
        <taxon>Tanacetum</taxon>
    </lineage>
</organism>
<feature type="region of interest" description="Disordered" evidence="1">
    <location>
        <begin position="216"/>
        <end position="274"/>
    </location>
</feature>
<comment type="caution">
    <text evidence="2">The sequence shown here is derived from an EMBL/GenBank/DDBJ whole genome shotgun (WGS) entry which is preliminary data.</text>
</comment>
<proteinExistence type="predicted"/>
<evidence type="ECO:0000313" key="2">
    <source>
        <dbReference type="EMBL" id="GJT09305.1"/>
    </source>
</evidence>
<accession>A0ABQ5B385</accession>
<dbReference type="PANTHER" id="PTHR34835">
    <property type="entry name" value="OS07G0283600 PROTEIN-RELATED"/>
    <property type="match status" value="1"/>
</dbReference>